<dbReference type="OrthoDB" id="6930343at2"/>
<protein>
    <submittedName>
        <fullName evidence="1">Uncharacterized protein</fullName>
    </submittedName>
</protein>
<dbReference type="Proteomes" id="UP000295717">
    <property type="component" value="Unassembled WGS sequence"/>
</dbReference>
<dbReference type="EMBL" id="SMAO01000001">
    <property type="protein sequence ID" value="TCT24304.1"/>
    <property type="molecule type" value="Genomic_DNA"/>
</dbReference>
<evidence type="ECO:0000313" key="1">
    <source>
        <dbReference type="EMBL" id="TCT24304.1"/>
    </source>
</evidence>
<gene>
    <name evidence="1" type="ORF">EDC35_101626</name>
</gene>
<keyword evidence="2" id="KW-1185">Reference proteome</keyword>
<comment type="caution">
    <text evidence="1">The sequence shown here is derived from an EMBL/GenBank/DDBJ whole genome shotgun (WGS) entry which is preliminary data.</text>
</comment>
<name>A0A4R3N6A8_9GAMM</name>
<dbReference type="RefSeq" id="WP_132975577.1">
    <property type="nucleotide sequence ID" value="NZ_SMAO01000001.1"/>
</dbReference>
<organism evidence="1 2">
    <name type="scientific">Thiobaca trueperi</name>
    <dbReference type="NCBI Taxonomy" id="127458"/>
    <lineage>
        <taxon>Bacteria</taxon>
        <taxon>Pseudomonadati</taxon>
        <taxon>Pseudomonadota</taxon>
        <taxon>Gammaproteobacteria</taxon>
        <taxon>Chromatiales</taxon>
        <taxon>Chromatiaceae</taxon>
        <taxon>Thiobaca</taxon>
    </lineage>
</organism>
<accession>A0A4R3N6A8</accession>
<dbReference type="AlphaFoldDB" id="A0A4R3N6A8"/>
<reference evidence="1 2" key="1">
    <citation type="submission" date="2019-03" db="EMBL/GenBank/DDBJ databases">
        <title>Genomic Encyclopedia of Type Strains, Phase IV (KMG-IV): sequencing the most valuable type-strain genomes for metagenomic binning, comparative biology and taxonomic classification.</title>
        <authorList>
            <person name="Goeker M."/>
        </authorList>
    </citation>
    <scope>NUCLEOTIDE SEQUENCE [LARGE SCALE GENOMIC DNA]</scope>
    <source>
        <strain evidence="1 2">DSM 13587</strain>
    </source>
</reference>
<proteinExistence type="predicted"/>
<sequence length="311" mass="35293">MEQDRPFVVLRYFLIEEAQQSFNAEPLPAIKGMAILDALMPEREWRRNGVFYSFVGFSAISPNITNTFPPNRFYAGKIAKLRKAHVGEKIPGDIVEHEKDDWIPLTTIIDSQTQTILVQKDWRFGTTDQICAALESGLRGPVLAVYNHRVFVESKPIRGKFWEVINTHSKLYKLELRLISPNILQTNVKARNAILALKELFGQDEFQLKMKNDSGSLEVPENPTSDYIEYIEEGEGSWRVTTEGLRGGKRVHSSEDSAETLDLGAASYETNEIKSLRSLASEEYEPALNRAERQKSMVEKAFRHITGRSGS</sequence>
<evidence type="ECO:0000313" key="2">
    <source>
        <dbReference type="Proteomes" id="UP000295717"/>
    </source>
</evidence>